<dbReference type="Pfam" id="PF13380">
    <property type="entry name" value="CoA_binding_2"/>
    <property type="match status" value="1"/>
</dbReference>
<name>A0ABU9WXN7_9MICC</name>
<dbReference type="SUPFAM" id="SSF51735">
    <property type="entry name" value="NAD(P)-binding Rossmann-fold domains"/>
    <property type="match status" value="1"/>
</dbReference>
<keyword evidence="3" id="KW-1185">Reference proteome</keyword>
<dbReference type="InterPro" id="IPR003781">
    <property type="entry name" value="CoA-bd"/>
</dbReference>
<dbReference type="EMBL" id="JBDFRB010000003">
    <property type="protein sequence ID" value="MEN2743948.1"/>
    <property type="molecule type" value="Genomic_DNA"/>
</dbReference>
<dbReference type="InterPro" id="IPR036291">
    <property type="entry name" value="NAD(P)-bd_dom_sf"/>
</dbReference>
<feature type="domain" description="CoA-binding" evidence="1">
    <location>
        <begin position="20"/>
        <end position="114"/>
    </location>
</feature>
<sequence length="165" mass="18122">MTAAAERTWVGPSAPERQRILRETTSIAIVGASDKPSRASYFVATYLLSSTRFKVYFVNPTVKEILGQPVYASLADLPESPDLVEVFRRHEDIPGVLEEAKSVGAKTIWLQLGSWHEEVAADAEAAGMNVVMDRCVKIEHARFHGGLHLAGFNTGVISSRRQLLS</sequence>
<dbReference type="PANTHER" id="PTHR33303:SF2">
    <property type="entry name" value="COA-BINDING DOMAIN-CONTAINING PROTEIN"/>
    <property type="match status" value="1"/>
</dbReference>
<dbReference type="Gene3D" id="3.40.50.720">
    <property type="entry name" value="NAD(P)-binding Rossmann-like Domain"/>
    <property type="match status" value="1"/>
</dbReference>
<protein>
    <submittedName>
        <fullName evidence="2">CoA-binding protein</fullName>
    </submittedName>
</protein>
<dbReference type="RefSeq" id="WP_345883598.1">
    <property type="nucleotide sequence ID" value="NZ_JBDFRB010000003.1"/>
</dbReference>
<dbReference type="Proteomes" id="UP001422074">
    <property type="component" value="Unassembled WGS sequence"/>
</dbReference>
<dbReference type="PANTHER" id="PTHR33303">
    <property type="entry name" value="CYTOPLASMIC PROTEIN-RELATED"/>
    <property type="match status" value="1"/>
</dbReference>
<dbReference type="SMART" id="SM00881">
    <property type="entry name" value="CoA_binding"/>
    <property type="match status" value="1"/>
</dbReference>
<proteinExistence type="predicted"/>
<evidence type="ECO:0000259" key="1">
    <source>
        <dbReference type="SMART" id="SM00881"/>
    </source>
</evidence>
<organism evidence="2 3">
    <name type="scientific">Sinomonas halotolerans</name>
    <dbReference type="NCBI Taxonomy" id="1644133"/>
    <lineage>
        <taxon>Bacteria</taxon>
        <taxon>Bacillati</taxon>
        <taxon>Actinomycetota</taxon>
        <taxon>Actinomycetes</taxon>
        <taxon>Micrococcales</taxon>
        <taxon>Micrococcaceae</taxon>
        <taxon>Sinomonas</taxon>
    </lineage>
</organism>
<reference evidence="2 3" key="1">
    <citation type="submission" date="2024-05" db="EMBL/GenBank/DDBJ databases">
        <title>Sinomonas sp. nov., isolated from a waste landfill.</title>
        <authorList>
            <person name="Zhao Y."/>
        </authorList>
    </citation>
    <scope>NUCLEOTIDE SEQUENCE [LARGE SCALE GENOMIC DNA]</scope>
    <source>
        <strain evidence="2 3">CCTCC AB2014300</strain>
    </source>
</reference>
<evidence type="ECO:0000313" key="3">
    <source>
        <dbReference type="Proteomes" id="UP001422074"/>
    </source>
</evidence>
<comment type="caution">
    <text evidence="2">The sequence shown here is derived from an EMBL/GenBank/DDBJ whole genome shotgun (WGS) entry which is preliminary data.</text>
</comment>
<evidence type="ECO:0000313" key="2">
    <source>
        <dbReference type="EMBL" id="MEN2743948.1"/>
    </source>
</evidence>
<gene>
    <name evidence="2" type="ORF">ABCQ75_05275</name>
</gene>
<accession>A0ABU9WXN7</accession>